<proteinExistence type="predicted"/>
<evidence type="ECO:0000256" key="1">
    <source>
        <dbReference type="ARBA" id="ARBA00022529"/>
    </source>
</evidence>
<evidence type="ECO:0000256" key="3">
    <source>
        <dbReference type="ARBA" id="ARBA00022729"/>
    </source>
</evidence>
<keyword evidence="4" id="KW-1015">Disulfide bond</keyword>
<dbReference type="CDD" id="cd00107">
    <property type="entry name" value="Knot1"/>
    <property type="match status" value="1"/>
</dbReference>
<keyword evidence="2" id="KW-0295">Fungicide</keyword>
<dbReference type="SUPFAM" id="SSF57095">
    <property type="entry name" value="Scorpion toxin-like"/>
    <property type="match status" value="1"/>
</dbReference>
<dbReference type="GO" id="GO:0050832">
    <property type="term" value="P:defense response to fungus"/>
    <property type="evidence" value="ECO:0007669"/>
    <property type="project" value="UniProtKB-KW"/>
</dbReference>
<dbReference type="EMBL" id="JAATIP010000032">
    <property type="protein sequence ID" value="KAF4388996.1"/>
    <property type="molecule type" value="Genomic_DNA"/>
</dbReference>
<keyword evidence="3 5" id="KW-0732">Signal</keyword>
<feature type="chain" id="PRO_5029495270" description="Knottins-like domain-containing protein" evidence="5">
    <location>
        <begin position="28"/>
        <end position="75"/>
    </location>
</feature>
<dbReference type="InterPro" id="IPR008176">
    <property type="entry name" value="Defensin_plant"/>
</dbReference>
<evidence type="ECO:0000256" key="4">
    <source>
        <dbReference type="ARBA" id="ARBA00023157"/>
    </source>
</evidence>
<dbReference type="AlphaFoldDB" id="A0A7J6H1B0"/>
<evidence type="ECO:0000256" key="2">
    <source>
        <dbReference type="ARBA" id="ARBA00022577"/>
    </source>
</evidence>
<dbReference type="PANTHER" id="PTHR33147:SF39">
    <property type="entry name" value="DRO1 PROTEIN-RELATED"/>
    <property type="match status" value="1"/>
</dbReference>
<dbReference type="Proteomes" id="UP000525078">
    <property type="component" value="Unassembled WGS sequence"/>
</dbReference>
<evidence type="ECO:0000313" key="8">
    <source>
        <dbReference type="Proteomes" id="UP000525078"/>
    </source>
</evidence>
<dbReference type="SMART" id="SM00505">
    <property type="entry name" value="Knot1"/>
    <property type="match status" value="1"/>
</dbReference>
<protein>
    <recommendedName>
        <fullName evidence="6">Knottins-like domain-containing protein</fullName>
    </recommendedName>
</protein>
<evidence type="ECO:0000259" key="6">
    <source>
        <dbReference type="SMART" id="SM00505"/>
    </source>
</evidence>
<keyword evidence="1" id="KW-0929">Antimicrobial</keyword>
<organism evidence="7 8">
    <name type="scientific">Cannabis sativa</name>
    <name type="common">Hemp</name>
    <name type="synonym">Marijuana</name>
    <dbReference type="NCBI Taxonomy" id="3483"/>
    <lineage>
        <taxon>Eukaryota</taxon>
        <taxon>Viridiplantae</taxon>
        <taxon>Streptophyta</taxon>
        <taxon>Embryophyta</taxon>
        <taxon>Tracheophyta</taxon>
        <taxon>Spermatophyta</taxon>
        <taxon>Magnoliopsida</taxon>
        <taxon>eudicotyledons</taxon>
        <taxon>Gunneridae</taxon>
        <taxon>Pentapetalae</taxon>
        <taxon>rosids</taxon>
        <taxon>fabids</taxon>
        <taxon>Rosales</taxon>
        <taxon>Cannabaceae</taxon>
        <taxon>Cannabis</taxon>
    </lineage>
</organism>
<dbReference type="Gene3D" id="3.30.30.10">
    <property type="entry name" value="Knottin, scorpion toxin-like"/>
    <property type="match status" value="1"/>
</dbReference>
<comment type="caution">
    <text evidence="7">The sequence shown here is derived from an EMBL/GenBank/DDBJ whole genome shotgun (WGS) entry which is preliminary data.</text>
</comment>
<accession>A0A7J6H1B0</accession>
<feature type="domain" description="Knottins-like" evidence="6">
    <location>
        <begin position="29"/>
        <end position="74"/>
    </location>
</feature>
<dbReference type="Pfam" id="PF00304">
    <property type="entry name" value="Gamma-thionin"/>
    <property type="match status" value="1"/>
</dbReference>
<dbReference type="PROSITE" id="PS00940">
    <property type="entry name" value="GAMMA_THIONIN"/>
    <property type="match status" value="1"/>
</dbReference>
<evidence type="ECO:0000256" key="5">
    <source>
        <dbReference type="SAM" id="SignalP"/>
    </source>
</evidence>
<dbReference type="PANTHER" id="PTHR33147">
    <property type="entry name" value="DEFENSIN-LIKE PROTEIN 1"/>
    <property type="match status" value="1"/>
</dbReference>
<dbReference type="InterPro" id="IPR003614">
    <property type="entry name" value="Knottins"/>
</dbReference>
<name>A0A7J6H1B0_CANSA</name>
<sequence>MERKVLTVLLLIVVLISHEISLSGTEAKTCEVESEKFSGLCLYRDNCVEICQSEGFPYGKCSKIRRRCMCLKPCV</sequence>
<gene>
    <name evidence="7" type="ORF">F8388_026725</name>
</gene>
<dbReference type="GO" id="GO:0031640">
    <property type="term" value="P:killing of cells of another organism"/>
    <property type="evidence" value="ECO:0007669"/>
    <property type="project" value="UniProtKB-KW"/>
</dbReference>
<feature type="signal peptide" evidence="5">
    <location>
        <begin position="1"/>
        <end position="27"/>
    </location>
</feature>
<dbReference type="InterPro" id="IPR036574">
    <property type="entry name" value="Scorpion_toxin-like_sf"/>
</dbReference>
<evidence type="ECO:0000313" key="7">
    <source>
        <dbReference type="EMBL" id="KAF4388996.1"/>
    </source>
</evidence>
<dbReference type="PRINTS" id="PR00288">
    <property type="entry name" value="PUROTHIONIN"/>
</dbReference>
<reference evidence="7 8" key="1">
    <citation type="journal article" date="2020" name="bioRxiv">
        <title>Sequence and annotation of 42 cannabis genomes reveals extensive copy number variation in cannabinoid synthesis and pathogen resistance genes.</title>
        <authorList>
            <person name="Mckernan K.J."/>
            <person name="Helbert Y."/>
            <person name="Kane L.T."/>
            <person name="Ebling H."/>
            <person name="Zhang L."/>
            <person name="Liu B."/>
            <person name="Eaton Z."/>
            <person name="Mclaughlin S."/>
            <person name="Kingan S."/>
            <person name="Baybayan P."/>
            <person name="Concepcion G."/>
            <person name="Jordan M."/>
            <person name="Riva A."/>
            <person name="Barbazuk W."/>
            <person name="Harkins T."/>
        </authorList>
    </citation>
    <scope>NUCLEOTIDE SEQUENCE [LARGE SCALE GENOMIC DNA]</scope>
    <source>
        <strain evidence="8">cv. Jamaican Lion 4</strain>
        <tissue evidence="7">Leaf</tissue>
    </source>
</reference>